<evidence type="ECO:0000313" key="4">
    <source>
        <dbReference type="EMBL" id="CAF4923403.1"/>
    </source>
</evidence>
<dbReference type="EMBL" id="CAJOBJ010210639">
    <property type="protein sequence ID" value="CAF5009889.1"/>
    <property type="molecule type" value="Genomic_DNA"/>
</dbReference>
<evidence type="ECO:0000313" key="1">
    <source>
        <dbReference type="EMBL" id="CAF4431414.1"/>
    </source>
</evidence>
<dbReference type="EMBL" id="CAJOBJ010182442">
    <property type="protein sequence ID" value="CAF4923403.1"/>
    <property type="molecule type" value="Genomic_DNA"/>
</dbReference>
<proteinExistence type="predicted"/>
<dbReference type="EMBL" id="CAJOBI010135790">
    <property type="protein sequence ID" value="CAF4744875.1"/>
    <property type="molecule type" value="Genomic_DNA"/>
</dbReference>
<dbReference type="EMBL" id="CAJOBH010062406">
    <property type="protein sequence ID" value="CAF4431414.1"/>
    <property type="molecule type" value="Genomic_DNA"/>
</dbReference>
<dbReference type="Proteomes" id="UP000676336">
    <property type="component" value="Unassembled WGS sequence"/>
</dbReference>
<dbReference type="Proteomes" id="UP000681967">
    <property type="component" value="Unassembled WGS sequence"/>
</dbReference>
<evidence type="ECO:0000313" key="5">
    <source>
        <dbReference type="EMBL" id="CAF5009889.1"/>
    </source>
</evidence>
<dbReference type="EMBL" id="CAJOBI010152605">
    <property type="protein sequence ID" value="CAF4817258.1"/>
    <property type="molecule type" value="Genomic_DNA"/>
</dbReference>
<accession>A0A8S3DEP3</accession>
<dbReference type="AlphaFoldDB" id="A0A8S3DEP3"/>
<evidence type="ECO:0000313" key="3">
    <source>
        <dbReference type="EMBL" id="CAF4817258.1"/>
    </source>
</evidence>
<reference evidence="5" key="1">
    <citation type="submission" date="2021-02" db="EMBL/GenBank/DDBJ databases">
        <authorList>
            <person name="Nowell W R."/>
        </authorList>
    </citation>
    <scope>NUCLEOTIDE SEQUENCE</scope>
</reference>
<organism evidence="5 6">
    <name type="scientific">Rotaria magnacalcarata</name>
    <dbReference type="NCBI Taxonomy" id="392030"/>
    <lineage>
        <taxon>Eukaryota</taxon>
        <taxon>Metazoa</taxon>
        <taxon>Spiralia</taxon>
        <taxon>Gnathifera</taxon>
        <taxon>Rotifera</taxon>
        <taxon>Eurotatoria</taxon>
        <taxon>Bdelloidea</taxon>
        <taxon>Philodinida</taxon>
        <taxon>Philodinidae</taxon>
        <taxon>Rotaria</taxon>
    </lineage>
</organism>
<dbReference type="Proteomes" id="UP000681720">
    <property type="component" value="Unassembled WGS sequence"/>
</dbReference>
<evidence type="ECO:0000313" key="6">
    <source>
        <dbReference type="Proteomes" id="UP000681720"/>
    </source>
</evidence>
<name>A0A8S3DEP3_9BILA</name>
<evidence type="ECO:0000313" key="2">
    <source>
        <dbReference type="EMBL" id="CAF4744875.1"/>
    </source>
</evidence>
<sequence>MGYRGVAKVVADEYKVNDSNVRYKPTPEGVGGGDQLGPGIYGTDDMEVAEMYARGSGLEQAEMEGVFERDRPAWL</sequence>
<feature type="non-terminal residue" evidence="5">
    <location>
        <position position="75"/>
    </location>
</feature>
<comment type="caution">
    <text evidence="5">The sequence shown here is derived from an EMBL/GenBank/DDBJ whole genome shotgun (WGS) entry which is preliminary data.</text>
</comment>
<gene>
    <name evidence="1" type="ORF">BYL167_LOCUS32918</name>
    <name evidence="4" type="ORF">GIL414_LOCUS52938</name>
    <name evidence="5" type="ORF">GIL414_LOCUS57799</name>
    <name evidence="2" type="ORF">SMN809_LOCUS44875</name>
    <name evidence="3" type="ORF">SMN809_LOCUS47866</name>
</gene>
<protein>
    <submittedName>
        <fullName evidence="5">Uncharacterized protein</fullName>
    </submittedName>
</protein>